<dbReference type="EMBL" id="KI292948">
    <property type="protein sequence ID" value="ESA05501.1"/>
    <property type="molecule type" value="Genomic_DNA"/>
</dbReference>
<sequence length="63" mass="7298">MSIIIESPINNSVKKKPSQPPQEMKKKFLVLICLSFLERKFSGYALLWCYCGVYTPFITKIII</sequence>
<feature type="region of interest" description="Disordered" evidence="1">
    <location>
        <begin position="1"/>
        <end position="22"/>
    </location>
</feature>
<reference evidence="2" key="1">
    <citation type="submission" date="2013-07" db="EMBL/GenBank/DDBJ databases">
        <title>The genome of an arbuscular mycorrhizal fungus provides insights into the evolution of the oldest plant symbiosis.</title>
        <authorList>
            <consortium name="DOE Joint Genome Institute"/>
            <person name="Tisserant E."/>
            <person name="Malbreil M."/>
            <person name="Kuo A."/>
            <person name="Kohler A."/>
            <person name="Symeonidi A."/>
            <person name="Balestrini R."/>
            <person name="Charron P."/>
            <person name="Duensing N."/>
            <person name="Frei-dit-Frey N."/>
            <person name="Gianinazzi-Pearson V."/>
            <person name="Gilbert B."/>
            <person name="Handa Y."/>
            <person name="Hijri M."/>
            <person name="Kaul R."/>
            <person name="Kawaguchi M."/>
            <person name="Krajinski F."/>
            <person name="Lammers P."/>
            <person name="Lapierre D."/>
            <person name="Masclaux F.G."/>
            <person name="Murat C."/>
            <person name="Morin E."/>
            <person name="Ndikumana S."/>
            <person name="Pagni M."/>
            <person name="Petitpierre D."/>
            <person name="Requena N."/>
            <person name="Rosikiewicz P."/>
            <person name="Riley R."/>
            <person name="Saito K."/>
            <person name="San Clemente H."/>
            <person name="Shapiro H."/>
            <person name="van Tuinen D."/>
            <person name="Becard G."/>
            <person name="Bonfante P."/>
            <person name="Paszkowski U."/>
            <person name="Shachar-Hill Y."/>
            <person name="Young J.P."/>
            <person name="Sanders I.R."/>
            <person name="Henrissat B."/>
            <person name="Rensing S.A."/>
            <person name="Grigoriev I.V."/>
            <person name="Corradi N."/>
            <person name="Roux C."/>
            <person name="Martin F."/>
        </authorList>
    </citation>
    <scope>NUCLEOTIDE SEQUENCE</scope>
    <source>
        <strain evidence="2">DAOM 197198</strain>
    </source>
</reference>
<evidence type="ECO:0000256" key="1">
    <source>
        <dbReference type="SAM" id="MobiDB-lite"/>
    </source>
</evidence>
<organism evidence="2">
    <name type="scientific">Rhizophagus irregularis (strain DAOM 181602 / DAOM 197198 / MUCL 43194)</name>
    <name type="common">Arbuscular mycorrhizal fungus</name>
    <name type="synonym">Glomus intraradices</name>
    <dbReference type="NCBI Taxonomy" id="747089"/>
    <lineage>
        <taxon>Eukaryota</taxon>
        <taxon>Fungi</taxon>
        <taxon>Fungi incertae sedis</taxon>
        <taxon>Mucoromycota</taxon>
        <taxon>Glomeromycotina</taxon>
        <taxon>Glomeromycetes</taxon>
        <taxon>Glomerales</taxon>
        <taxon>Glomeraceae</taxon>
        <taxon>Rhizophagus</taxon>
    </lineage>
</organism>
<proteinExistence type="predicted"/>
<evidence type="ECO:0000313" key="2">
    <source>
        <dbReference type="EMBL" id="ESA05501.1"/>
    </source>
</evidence>
<gene>
    <name evidence="2" type="ORF">GLOINDRAFT_35460</name>
</gene>
<accession>U9TQ91</accession>
<dbReference type="AlphaFoldDB" id="U9TQ91"/>
<name>U9TQ91_RHIID</name>
<dbReference type="HOGENOM" id="CLU_2886941_0_0_1"/>
<protein>
    <submittedName>
        <fullName evidence="2">Uncharacterized protein</fullName>
    </submittedName>
</protein>